<reference evidence="2 3" key="3">
    <citation type="journal article" date="2013" name="Rice">
        <title>Improvement of the Oryza sativa Nipponbare reference genome using next generation sequence and optical map data.</title>
        <authorList>
            <person name="Kawahara Y."/>
            <person name="de la Bastide M."/>
            <person name="Hamilton J.P."/>
            <person name="Kanamori H."/>
            <person name="McCombie W.R."/>
            <person name="Ouyang S."/>
            <person name="Schwartz D.C."/>
            <person name="Tanaka T."/>
            <person name="Wu J."/>
            <person name="Zhou S."/>
            <person name="Childs K.L."/>
            <person name="Davidson R.M."/>
            <person name="Lin H."/>
            <person name="Quesada-Ocampo L."/>
            <person name="Vaillancourt B."/>
            <person name="Sakai H."/>
            <person name="Lee S.S."/>
            <person name="Kim J."/>
            <person name="Numa H."/>
            <person name="Itoh T."/>
            <person name="Buell C.R."/>
            <person name="Matsumoto T."/>
        </authorList>
    </citation>
    <scope>NUCLEOTIDE SEQUENCE [LARGE SCALE GENOMIC DNA]</scope>
    <source>
        <strain evidence="3">cv. Nipponbare</strain>
    </source>
</reference>
<keyword evidence="3" id="KW-1185">Reference proteome</keyword>
<feature type="compositionally biased region" description="Basic and acidic residues" evidence="1">
    <location>
        <begin position="298"/>
        <end position="312"/>
    </location>
</feature>
<dbReference type="PaxDb" id="39947-A0A0N7KUC8"/>
<feature type="compositionally biased region" description="Basic residues" evidence="1">
    <location>
        <begin position="110"/>
        <end position="119"/>
    </location>
</feature>
<feature type="compositionally biased region" description="Basic and acidic residues" evidence="1">
    <location>
        <begin position="30"/>
        <end position="45"/>
    </location>
</feature>
<feature type="compositionally biased region" description="Basic and acidic residues" evidence="1">
    <location>
        <begin position="220"/>
        <end position="235"/>
    </location>
</feature>
<feature type="non-terminal residue" evidence="2">
    <location>
        <position position="1"/>
    </location>
</feature>
<proteinExistence type="predicted"/>
<feature type="region of interest" description="Disordered" evidence="1">
    <location>
        <begin position="1"/>
        <end position="342"/>
    </location>
</feature>
<feature type="compositionally biased region" description="Basic and acidic residues" evidence="1">
    <location>
        <begin position="244"/>
        <end position="253"/>
    </location>
</feature>
<sequence>AFLHLAGGDLGGERLGGVVGGVQAEEEVVGEQRRRPDPEPHERPAVDGAEEEDVDEDGRRRQPWHQRHPPLLRRPRHRHPQLQEQRRREPRRHGHRVRRPPAAVAAQPPVRRRRDRRRHDHGEAAGEPVPVSARRLAGGVVAADEQRDGDEHEDEERGDGEEVGEDAEVGEQRDGRRRGEHGHRGVHRRPQPRVHPGEARRRHVRPRDVRQVPRLPDGADEQHGGHPLERAERHHVPCPPHAGGGERDGEGRVGVDLAVGLHEAERGGEGAVRRRGDRHGADEPRGDVPRRVPGLLRHGADGVEPHVREEEHRRRREHAAGAEGGEVGGEVGEPGPGDRGRR</sequence>
<feature type="compositionally biased region" description="Low complexity" evidence="1">
    <location>
        <begin position="100"/>
        <end position="109"/>
    </location>
</feature>
<feature type="compositionally biased region" description="Gly residues" evidence="1">
    <location>
        <begin position="8"/>
        <end position="20"/>
    </location>
</feature>
<reference evidence="3" key="1">
    <citation type="journal article" date="2005" name="Nature">
        <title>The map-based sequence of the rice genome.</title>
        <authorList>
            <consortium name="International rice genome sequencing project (IRGSP)"/>
            <person name="Matsumoto T."/>
            <person name="Wu J."/>
            <person name="Kanamori H."/>
            <person name="Katayose Y."/>
            <person name="Fujisawa M."/>
            <person name="Namiki N."/>
            <person name="Mizuno H."/>
            <person name="Yamamoto K."/>
            <person name="Antonio B.A."/>
            <person name="Baba T."/>
            <person name="Sakata K."/>
            <person name="Nagamura Y."/>
            <person name="Aoki H."/>
            <person name="Arikawa K."/>
            <person name="Arita K."/>
            <person name="Bito T."/>
            <person name="Chiden Y."/>
            <person name="Fujitsuka N."/>
            <person name="Fukunaka R."/>
            <person name="Hamada M."/>
            <person name="Harada C."/>
            <person name="Hayashi A."/>
            <person name="Hijishita S."/>
            <person name="Honda M."/>
            <person name="Hosokawa S."/>
            <person name="Ichikawa Y."/>
            <person name="Idonuma A."/>
            <person name="Iijima M."/>
            <person name="Ikeda M."/>
            <person name="Ikeno M."/>
            <person name="Ito K."/>
            <person name="Ito S."/>
            <person name="Ito T."/>
            <person name="Ito Y."/>
            <person name="Ito Y."/>
            <person name="Iwabuchi A."/>
            <person name="Kamiya K."/>
            <person name="Karasawa W."/>
            <person name="Kurita K."/>
            <person name="Katagiri S."/>
            <person name="Kikuta A."/>
            <person name="Kobayashi H."/>
            <person name="Kobayashi N."/>
            <person name="Machita K."/>
            <person name="Maehara T."/>
            <person name="Masukawa M."/>
            <person name="Mizubayashi T."/>
            <person name="Mukai Y."/>
            <person name="Nagasaki H."/>
            <person name="Nagata Y."/>
            <person name="Naito S."/>
            <person name="Nakashima M."/>
            <person name="Nakama Y."/>
            <person name="Nakamichi Y."/>
            <person name="Nakamura M."/>
            <person name="Meguro A."/>
            <person name="Negishi M."/>
            <person name="Ohta I."/>
            <person name="Ohta T."/>
            <person name="Okamoto M."/>
            <person name="Ono N."/>
            <person name="Saji S."/>
            <person name="Sakaguchi M."/>
            <person name="Sakai K."/>
            <person name="Shibata M."/>
            <person name="Shimokawa T."/>
            <person name="Song J."/>
            <person name="Takazaki Y."/>
            <person name="Terasawa K."/>
            <person name="Tsugane M."/>
            <person name="Tsuji K."/>
            <person name="Ueda S."/>
            <person name="Waki K."/>
            <person name="Yamagata H."/>
            <person name="Yamamoto M."/>
            <person name="Yamamoto S."/>
            <person name="Yamane H."/>
            <person name="Yoshiki S."/>
            <person name="Yoshihara R."/>
            <person name="Yukawa K."/>
            <person name="Zhong H."/>
            <person name="Yano M."/>
            <person name="Yuan Q."/>
            <person name="Ouyang S."/>
            <person name="Liu J."/>
            <person name="Jones K.M."/>
            <person name="Gansberger K."/>
            <person name="Moffat K."/>
            <person name="Hill J."/>
            <person name="Bera J."/>
            <person name="Fadrosh D."/>
            <person name="Jin S."/>
            <person name="Johri S."/>
            <person name="Kim M."/>
            <person name="Overton L."/>
            <person name="Reardon M."/>
            <person name="Tsitrin T."/>
            <person name="Vuong H."/>
            <person name="Weaver B."/>
            <person name="Ciecko A."/>
            <person name="Tallon L."/>
            <person name="Jackson J."/>
            <person name="Pai G."/>
            <person name="Aken S.V."/>
            <person name="Utterback T."/>
            <person name="Reidmuller S."/>
            <person name="Feldblyum T."/>
            <person name="Hsiao J."/>
            <person name="Zismann V."/>
            <person name="Iobst S."/>
            <person name="de Vazeille A.R."/>
            <person name="Buell C.R."/>
            <person name="Ying K."/>
            <person name="Li Y."/>
            <person name="Lu T."/>
            <person name="Huang Y."/>
            <person name="Zhao Q."/>
            <person name="Feng Q."/>
            <person name="Zhang L."/>
            <person name="Zhu J."/>
            <person name="Weng Q."/>
            <person name="Mu J."/>
            <person name="Lu Y."/>
            <person name="Fan D."/>
            <person name="Liu Y."/>
            <person name="Guan J."/>
            <person name="Zhang Y."/>
            <person name="Yu S."/>
            <person name="Liu X."/>
            <person name="Zhang Y."/>
            <person name="Hong G."/>
            <person name="Han B."/>
            <person name="Choisne N."/>
            <person name="Demange N."/>
            <person name="Orjeda G."/>
            <person name="Samain S."/>
            <person name="Cattolico L."/>
            <person name="Pelletier E."/>
            <person name="Couloux A."/>
            <person name="Segurens B."/>
            <person name="Wincker P."/>
            <person name="D'Hont A."/>
            <person name="Scarpelli C."/>
            <person name="Weissenbach J."/>
            <person name="Salanoubat M."/>
            <person name="Quetier F."/>
            <person name="Yu Y."/>
            <person name="Kim H.R."/>
            <person name="Rambo T."/>
            <person name="Currie J."/>
            <person name="Collura K."/>
            <person name="Luo M."/>
            <person name="Yang T."/>
            <person name="Ammiraju J.S.S."/>
            <person name="Engler F."/>
            <person name="Soderlund C."/>
            <person name="Wing R.A."/>
            <person name="Palmer L.E."/>
            <person name="de la Bastide M."/>
            <person name="Spiegel L."/>
            <person name="Nascimento L."/>
            <person name="Zutavern T."/>
            <person name="O'Shaughnessy A."/>
            <person name="Dike S."/>
            <person name="Dedhia N."/>
            <person name="Preston R."/>
            <person name="Balija V."/>
            <person name="McCombie W.R."/>
            <person name="Chow T."/>
            <person name="Chen H."/>
            <person name="Chung M."/>
            <person name="Chen C."/>
            <person name="Shaw J."/>
            <person name="Wu H."/>
            <person name="Hsiao K."/>
            <person name="Chao Y."/>
            <person name="Chu M."/>
            <person name="Cheng C."/>
            <person name="Hour A."/>
            <person name="Lee P."/>
            <person name="Lin S."/>
            <person name="Lin Y."/>
            <person name="Liou J."/>
            <person name="Liu S."/>
            <person name="Hsing Y."/>
            <person name="Raghuvanshi S."/>
            <person name="Mohanty A."/>
            <person name="Bharti A.K."/>
            <person name="Gaur A."/>
            <person name="Gupta V."/>
            <person name="Kumar D."/>
            <person name="Ravi V."/>
            <person name="Vij S."/>
            <person name="Kapur A."/>
            <person name="Khurana P."/>
            <person name="Khurana P."/>
            <person name="Khurana J.P."/>
            <person name="Tyagi A.K."/>
            <person name="Gaikwad K."/>
            <person name="Singh A."/>
            <person name="Dalal V."/>
            <person name="Srivastava S."/>
            <person name="Dixit A."/>
            <person name="Pal A.K."/>
            <person name="Ghazi I.A."/>
            <person name="Yadav M."/>
            <person name="Pandit A."/>
            <person name="Bhargava A."/>
            <person name="Sureshbabu K."/>
            <person name="Batra K."/>
            <person name="Sharma T.R."/>
            <person name="Mohapatra T."/>
            <person name="Singh N.K."/>
            <person name="Messing J."/>
            <person name="Nelson A.B."/>
            <person name="Fuks G."/>
            <person name="Kavchok S."/>
            <person name="Keizer G."/>
            <person name="Linton E."/>
            <person name="Llaca V."/>
            <person name="Song R."/>
            <person name="Tanyolac B."/>
            <person name="Young S."/>
            <person name="Ho-Il K."/>
            <person name="Hahn J.H."/>
            <person name="Sangsakoo G."/>
            <person name="Vanavichit A."/>
            <person name="de Mattos Luiz.A.T."/>
            <person name="Zimmer P.D."/>
            <person name="Malone G."/>
            <person name="Dellagostin O."/>
            <person name="de Oliveira A.C."/>
            <person name="Bevan M."/>
            <person name="Bancroft I."/>
            <person name="Minx P."/>
            <person name="Cordum H."/>
            <person name="Wilson R."/>
            <person name="Cheng Z."/>
            <person name="Jin W."/>
            <person name="Jiang J."/>
            <person name="Leong S.A."/>
            <person name="Iwama H."/>
            <person name="Gojobori T."/>
            <person name="Itoh T."/>
            <person name="Niimura Y."/>
            <person name="Fujii Y."/>
            <person name="Habara T."/>
            <person name="Sakai H."/>
            <person name="Sato Y."/>
            <person name="Wilson G."/>
            <person name="Kumar K."/>
            <person name="McCouch S."/>
            <person name="Juretic N."/>
            <person name="Hoen D."/>
            <person name="Wright S."/>
            <person name="Bruskiewich R."/>
            <person name="Bureau T."/>
            <person name="Miyao A."/>
            <person name="Hirochika H."/>
            <person name="Nishikawa T."/>
            <person name="Kadowaki K."/>
            <person name="Sugiura M."/>
            <person name="Burr B."/>
            <person name="Sasaki T."/>
        </authorList>
    </citation>
    <scope>NUCLEOTIDE SEQUENCE [LARGE SCALE GENOMIC DNA]</scope>
    <source>
        <strain evidence="3">cv. Nipponbare</strain>
    </source>
</reference>
<feature type="compositionally biased region" description="Basic residues" evidence="1">
    <location>
        <begin position="175"/>
        <end position="192"/>
    </location>
</feature>
<accession>A0A0N7KUC8</accession>
<name>A0A0N7KUC8_ORYSJ</name>
<feature type="compositionally biased region" description="Gly residues" evidence="1">
    <location>
        <begin position="322"/>
        <end position="335"/>
    </location>
</feature>
<feature type="compositionally biased region" description="Basic residues" evidence="1">
    <location>
        <begin position="88"/>
        <end position="99"/>
    </location>
</feature>
<feature type="compositionally biased region" description="Basic and acidic residues" evidence="1">
    <location>
        <begin position="262"/>
        <end position="290"/>
    </location>
</feature>
<dbReference type="Gramene" id="Os12t0613150-00">
    <property type="protein sequence ID" value="Os12t0613150-00"/>
    <property type="gene ID" value="Os12g0613150"/>
</dbReference>
<protein>
    <submittedName>
        <fullName evidence="2">Os12g0613150 protein</fullName>
    </submittedName>
</protein>
<feature type="compositionally biased region" description="Acidic residues" evidence="1">
    <location>
        <begin position="151"/>
        <end position="169"/>
    </location>
</feature>
<evidence type="ECO:0000313" key="3">
    <source>
        <dbReference type="Proteomes" id="UP000059680"/>
    </source>
</evidence>
<evidence type="ECO:0000256" key="1">
    <source>
        <dbReference type="SAM" id="MobiDB-lite"/>
    </source>
</evidence>
<organism evidence="2 3">
    <name type="scientific">Oryza sativa subsp. japonica</name>
    <name type="common">Rice</name>
    <dbReference type="NCBI Taxonomy" id="39947"/>
    <lineage>
        <taxon>Eukaryota</taxon>
        <taxon>Viridiplantae</taxon>
        <taxon>Streptophyta</taxon>
        <taxon>Embryophyta</taxon>
        <taxon>Tracheophyta</taxon>
        <taxon>Spermatophyta</taxon>
        <taxon>Magnoliopsida</taxon>
        <taxon>Liliopsida</taxon>
        <taxon>Poales</taxon>
        <taxon>Poaceae</taxon>
        <taxon>BOP clade</taxon>
        <taxon>Oryzoideae</taxon>
        <taxon>Oryzeae</taxon>
        <taxon>Oryzinae</taxon>
        <taxon>Oryza</taxon>
        <taxon>Oryza sativa</taxon>
    </lineage>
</organism>
<reference evidence="2 3" key="2">
    <citation type="journal article" date="2013" name="Plant Cell Physiol.">
        <title>Rice Annotation Project Database (RAP-DB): an integrative and interactive database for rice genomics.</title>
        <authorList>
            <person name="Sakai H."/>
            <person name="Lee S.S."/>
            <person name="Tanaka T."/>
            <person name="Numa H."/>
            <person name="Kim J."/>
            <person name="Kawahara Y."/>
            <person name="Wakimoto H."/>
            <person name="Yang C.C."/>
            <person name="Iwamoto M."/>
            <person name="Abe T."/>
            <person name="Yamada Y."/>
            <person name="Muto A."/>
            <person name="Inokuchi H."/>
            <person name="Ikemura T."/>
            <person name="Matsumoto T."/>
            <person name="Sasaki T."/>
            <person name="Itoh T."/>
        </authorList>
    </citation>
    <scope>NUCLEOTIDE SEQUENCE [LARGE SCALE GENOMIC DNA]</scope>
    <source>
        <strain evidence="3">cv. Nipponbare</strain>
    </source>
</reference>
<dbReference type="Proteomes" id="UP000059680">
    <property type="component" value="Chromosome 12"/>
</dbReference>
<dbReference type="InParanoid" id="A0A0N7KUC8"/>
<evidence type="ECO:0000313" key="2">
    <source>
        <dbReference type="EMBL" id="BAT18058.1"/>
    </source>
</evidence>
<dbReference type="AlphaFoldDB" id="A0A0N7KUC8"/>
<gene>
    <name evidence="2" type="ordered locus">Os12g0613150</name>
    <name evidence="2" type="ORF">OSNPB_120613150</name>
</gene>
<dbReference type="eggNOG" id="ENOG502R1HV">
    <property type="taxonomic scope" value="Eukaryota"/>
</dbReference>
<dbReference type="EMBL" id="AP014968">
    <property type="protein sequence ID" value="BAT18058.1"/>
    <property type="molecule type" value="Genomic_DNA"/>
</dbReference>
<feature type="compositionally biased region" description="Basic residues" evidence="1">
    <location>
        <begin position="61"/>
        <end position="80"/>
    </location>
</feature>